<protein>
    <submittedName>
        <fullName evidence="2">Type III effector HopI1</fullName>
    </submittedName>
</protein>
<feature type="compositionally biased region" description="Basic and acidic residues" evidence="1">
    <location>
        <begin position="111"/>
        <end position="131"/>
    </location>
</feature>
<accession>A0A5K1JZZ8</accession>
<organism evidence="2">
    <name type="scientific">Ganoderma boninense</name>
    <dbReference type="NCBI Taxonomy" id="34458"/>
    <lineage>
        <taxon>Eukaryota</taxon>
        <taxon>Fungi</taxon>
        <taxon>Dikarya</taxon>
        <taxon>Basidiomycota</taxon>
        <taxon>Agaricomycotina</taxon>
        <taxon>Agaricomycetes</taxon>
        <taxon>Polyporales</taxon>
        <taxon>Polyporaceae</taxon>
        <taxon>Ganoderma</taxon>
    </lineage>
</organism>
<evidence type="ECO:0000256" key="1">
    <source>
        <dbReference type="SAM" id="MobiDB-lite"/>
    </source>
</evidence>
<proteinExistence type="predicted"/>
<evidence type="ECO:0000313" key="2">
    <source>
        <dbReference type="EMBL" id="VWO98861.1"/>
    </source>
</evidence>
<sequence>MGGAGKKVFDRGFWNKDPDAAGEEQNIEVEILDRLKVPDQAMEDVIEDNDDGRQANDQSPEKRRSVRLTRAGLRVACDIHGFRFTSASSPEGCPSWRVEGVLADKVAQWKEEERIEREAEEQWFRGTRWEDDSVEVDEDEDMHVDGESSEDDEGLSEEIRN</sequence>
<feature type="compositionally biased region" description="Basic and acidic residues" evidence="1">
    <location>
        <begin position="51"/>
        <end position="63"/>
    </location>
</feature>
<feature type="region of interest" description="Disordered" evidence="1">
    <location>
        <begin position="1"/>
        <end position="25"/>
    </location>
</feature>
<dbReference type="AlphaFoldDB" id="A0A5K1JZZ8"/>
<name>A0A5K1JZZ8_9APHY</name>
<feature type="region of interest" description="Disordered" evidence="1">
    <location>
        <begin position="42"/>
        <end position="65"/>
    </location>
</feature>
<feature type="compositionally biased region" description="Basic and acidic residues" evidence="1">
    <location>
        <begin position="7"/>
        <end position="19"/>
    </location>
</feature>
<feature type="compositionally biased region" description="Acidic residues" evidence="1">
    <location>
        <begin position="132"/>
        <end position="161"/>
    </location>
</feature>
<reference evidence="2" key="1">
    <citation type="submission" date="2019-10" db="EMBL/GenBank/DDBJ databases">
        <authorList>
            <person name="Nor Muhammad N."/>
        </authorList>
    </citation>
    <scope>NUCLEOTIDE SEQUENCE</scope>
</reference>
<dbReference type="EMBL" id="LR727232">
    <property type="protein sequence ID" value="VWO98861.1"/>
    <property type="molecule type" value="Genomic_DNA"/>
</dbReference>
<feature type="region of interest" description="Disordered" evidence="1">
    <location>
        <begin position="111"/>
        <end position="161"/>
    </location>
</feature>
<gene>
    <name evidence="2" type="primary">Q8RP09</name>
</gene>